<dbReference type="EMBL" id="MHWD01000027">
    <property type="protein sequence ID" value="OHB03016.1"/>
    <property type="molecule type" value="Genomic_DNA"/>
</dbReference>
<protein>
    <recommendedName>
        <fullName evidence="4">Primosomal protein N' 3' DNA-binding domain-containing protein</fullName>
    </recommendedName>
</protein>
<gene>
    <name evidence="5" type="ORF">A2920_03010</name>
</gene>
<evidence type="ECO:0000259" key="4">
    <source>
        <dbReference type="Pfam" id="PF17764"/>
    </source>
</evidence>
<evidence type="ECO:0000313" key="6">
    <source>
        <dbReference type="Proteomes" id="UP000179283"/>
    </source>
</evidence>
<dbReference type="GO" id="GO:0006310">
    <property type="term" value="P:DNA recombination"/>
    <property type="evidence" value="ECO:0007669"/>
    <property type="project" value="TreeGrafter"/>
</dbReference>
<evidence type="ECO:0000256" key="3">
    <source>
        <dbReference type="ARBA" id="ARBA00023125"/>
    </source>
</evidence>
<keyword evidence="2" id="KW-0067">ATP-binding</keyword>
<name>A0A1G2U0F7_9BACT</name>
<dbReference type="PANTHER" id="PTHR30580">
    <property type="entry name" value="PRIMOSOMAL PROTEIN N"/>
    <property type="match status" value="1"/>
</dbReference>
<sequence length="634" mass="72108">MKLYSVIPLAKTLNKETLSYFGSDAIPLGALVSVPLRKKIGKGIVVDKHDITESKSQIRSSPYALRKIIKVESKHFLSQEFIEAAYETARFYATTTGSILEHLVPELILENTQKFEPAQRGTHGNLTPERLVVQADDEERFAHYRSFIRGQFARKHSVFFLLPTVEDIRKTKTILEKGIENYTFALHSKLNKKEFKKILDTIHSHSHPLLIIGTAPFLSVERFDLGSIILDKENSRGYKTQARPYFDMRRFALKLAATKGVPILLGDIVLSVETLWHTKNDEYNEFSPLKMRLLSSAKNLLVDMKNPPEDVLSEKKRKFRVLSPELEALIDRNKAENENLFIFSARKGLSPSTVCGDCGQIVTCKRCSAPVVLYSGKGEKENFFLCNKCGDERSAAERCKNCSSWKLDTLGIGIERVEEEIKKRFPNVAVFRIDKDAVKSEKKAQDTISRFENSPGSVLLGTELGLFYLKKPVESVAVASIDNLFSIPDFRINEKIFYNLISMRDLARQVFLIQTRNADSPLFDFALKGNIIDYYKREIEDRKNFSYPPFSFFIKISTEGKRAQAEASSAQIGEFLKEFSPNVYDGLTLSRKGNFVSNVLIRKDPEDWPDEALLNKLRLLPPSIHVRVDPESLL</sequence>
<evidence type="ECO:0000256" key="1">
    <source>
        <dbReference type="ARBA" id="ARBA00022741"/>
    </source>
</evidence>
<evidence type="ECO:0000313" key="5">
    <source>
        <dbReference type="EMBL" id="OHB03016.1"/>
    </source>
</evidence>
<keyword evidence="3" id="KW-0238">DNA-binding</keyword>
<feature type="domain" description="Primosomal protein N' 3' DNA-binding" evidence="4">
    <location>
        <begin position="25"/>
        <end position="105"/>
    </location>
</feature>
<dbReference type="InterPro" id="IPR041222">
    <property type="entry name" value="PriA_3primeBD"/>
</dbReference>
<proteinExistence type="predicted"/>
<dbReference type="GO" id="GO:0003677">
    <property type="term" value="F:DNA binding"/>
    <property type="evidence" value="ECO:0007669"/>
    <property type="project" value="UniProtKB-KW"/>
</dbReference>
<organism evidence="5 6">
    <name type="scientific">Candidatus Zambryskibacteria bacterium RIFCSPLOWO2_01_FULL_43_17</name>
    <dbReference type="NCBI Taxonomy" id="1802760"/>
    <lineage>
        <taxon>Bacteria</taxon>
        <taxon>Candidatus Zambryskiibacteriota</taxon>
    </lineage>
</organism>
<dbReference type="InterPro" id="IPR027417">
    <property type="entry name" value="P-loop_NTPase"/>
</dbReference>
<dbReference type="GO" id="GO:0006302">
    <property type="term" value="P:double-strand break repair"/>
    <property type="evidence" value="ECO:0007669"/>
    <property type="project" value="TreeGrafter"/>
</dbReference>
<dbReference type="Pfam" id="PF17764">
    <property type="entry name" value="PriA_3primeBD"/>
    <property type="match status" value="1"/>
</dbReference>
<dbReference type="GO" id="GO:0043138">
    <property type="term" value="F:3'-5' DNA helicase activity"/>
    <property type="evidence" value="ECO:0007669"/>
    <property type="project" value="TreeGrafter"/>
</dbReference>
<dbReference type="GO" id="GO:0005524">
    <property type="term" value="F:ATP binding"/>
    <property type="evidence" value="ECO:0007669"/>
    <property type="project" value="UniProtKB-KW"/>
</dbReference>
<dbReference type="Gene3D" id="3.40.1440.60">
    <property type="entry name" value="PriA, 3(prime) DNA-binding domain"/>
    <property type="match status" value="1"/>
</dbReference>
<reference evidence="5 6" key="1">
    <citation type="journal article" date="2016" name="Nat. Commun.">
        <title>Thousands of microbial genomes shed light on interconnected biogeochemical processes in an aquifer system.</title>
        <authorList>
            <person name="Anantharaman K."/>
            <person name="Brown C.T."/>
            <person name="Hug L.A."/>
            <person name="Sharon I."/>
            <person name="Castelle C.J."/>
            <person name="Probst A.J."/>
            <person name="Thomas B.C."/>
            <person name="Singh A."/>
            <person name="Wilkins M.J."/>
            <person name="Karaoz U."/>
            <person name="Brodie E.L."/>
            <person name="Williams K.H."/>
            <person name="Hubbard S.S."/>
            <person name="Banfield J.F."/>
        </authorList>
    </citation>
    <scope>NUCLEOTIDE SEQUENCE [LARGE SCALE GENOMIC DNA]</scope>
</reference>
<dbReference type="GO" id="GO:0006270">
    <property type="term" value="P:DNA replication initiation"/>
    <property type="evidence" value="ECO:0007669"/>
    <property type="project" value="TreeGrafter"/>
</dbReference>
<dbReference type="AlphaFoldDB" id="A0A1G2U0F7"/>
<accession>A0A1G2U0F7</accession>
<evidence type="ECO:0000256" key="2">
    <source>
        <dbReference type="ARBA" id="ARBA00022840"/>
    </source>
</evidence>
<dbReference type="Gene3D" id="3.40.50.300">
    <property type="entry name" value="P-loop containing nucleotide triphosphate hydrolases"/>
    <property type="match status" value="1"/>
</dbReference>
<dbReference type="InterPro" id="IPR042115">
    <property type="entry name" value="PriA_3primeBD_sf"/>
</dbReference>
<keyword evidence="1" id="KW-0547">Nucleotide-binding</keyword>
<dbReference type="PANTHER" id="PTHR30580:SF0">
    <property type="entry name" value="PRIMOSOMAL PROTEIN N"/>
    <property type="match status" value="1"/>
</dbReference>
<dbReference type="Proteomes" id="UP000179283">
    <property type="component" value="Unassembled WGS sequence"/>
</dbReference>
<comment type="caution">
    <text evidence="5">The sequence shown here is derived from an EMBL/GenBank/DDBJ whole genome shotgun (WGS) entry which is preliminary data.</text>
</comment>